<accession>A0A0P0WXN1</accession>
<name>A0A0P0WXN1_ORYSJ</name>
<dbReference type="AlphaFoldDB" id="A0A0P0WXN1"/>
<sequence length="121" mass="12851">MKAMEIETAQAKWFHKMGGGRNVTKLMAEALRATMGKGCGEDGGGGGGGGDALEEEVGDRLRSSELESEGVRRWMDGQRLEIWRTGAQPAVGGGEEEDLLLHGTLKATILGGPPLQPNPRH</sequence>
<evidence type="ECO:0000256" key="1">
    <source>
        <dbReference type="SAM" id="MobiDB-lite"/>
    </source>
</evidence>
<reference evidence="2 3" key="2">
    <citation type="journal article" date="2013" name="Plant Cell Physiol.">
        <title>Rice Annotation Project Database (RAP-DB): an integrative and interactive database for rice genomics.</title>
        <authorList>
            <person name="Sakai H."/>
            <person name="Lee S.S."/>
            <person name="Tanaka T."/>
            <person name="Numa H."/>
            <person name="Kim J."/>
            <person name="Kawahara Y."/>
            <person name="Wakimoto H."/>
            <person name="Yang C.C."/>
            <person name="Iwamoto M."/>
            <person name="Abe T."/>
            <person name="Yamada Y."/>
            <person name="Muto A."/>
            <person name="Inokuchi H."/>
            <person name="Ikemura T."/>
            <person name="Matsumoto T."/>
            <person name="Sasaki T."/>
            <person name="Itoh T."/>
        </authorList>
    </citation>
    <scope>NUCLEOTIDE SEQUENCE [LARGE SCALE GENOMIC DNA]</scope>
    <source>
        <strain evidence="3">cv. Nipponbare</strain>
    </source>
</reference>
<evidence type="ECO:0000313" key="3">
    <source>
        <dbReference type="Proteomes" id="UP000059680"/>
    </source>
</evidence>
<dbReference type="EMBL" id="AP014962">
    <property type="protein sequence ID" value="BAS98031.1"/>
    <property type="molecule type" value="Genomic_DNA"/>
</dbReference>
<evidence type="ECO:0000313" key="2">
    <source>
        <dbReference type="EMBL" id="BAS98031.1"/>
    </source>
</evidence>
<keyword evidence="3" id="KW-1185">Reference proteome</keyword>
<organism evidence="2 3">
    <name type="scientific">Oryza sativa subsp. japonica</name>
    <name type="common">Rice</name>
    <dbReference type="NCBI Taxonomy" id="39947"/>
    <lineage>
        <taxon>Eukaryota</taxon>
        <taxon>Viridiplantae</taxon>
        <taxon>Streptophyta</taxon>
        <taxon>Embryophyta</taxon>
        <taxon>Tracheophyta</taxon>
        <taxon>Spermatophyta</taxon>
        <taxon>Magnoliopsida</taxon>
        <taxon>Liliopsida</taxon>
        <taxon>Poales</taxon>
        <taxon>Poaceae</taxon>
        <taxon>BOP clade</taxon>
        <taxon>Oryzoideae</taxon>
        <taxon>Oryzeae</taxon>
        <taxon>Oryzinae</taxon>
        <taxon>Oryza</taxon>
        <taxon>Oryza sativa</taxon>
    </lineage>
</organism>
<feature type="region of interest" description="Disordered" evidence="1">
    <location>
        <begin position="38"/>
        <end position="64"/>
    </location>
</feature>
<proteinExistence type="predicted"/>
<dbReference type="Proteomes" id="UP000059680">
    <property type="component" value="Chromosome 6"/>
</dbReference>
<protein>
    <submittedName>
        <fullName evidence="2">Os06g0525101 protein</fullName>
    </submittedName>
</protein>
<reference evidence="3" key="1">
    <citation type="journal article" date="2005" name="Nature">
        <title>The map-based sequence of the rice genome.</title>
        <authorList>
            <consortium name="International rice genome sequencing project (IRGSP)"/>
            <person name="Matsumoto T."/>
            <person name="Wu J."/>
            <person name="Kanamori H."/>
            <person name="Katayose Y."/>
            <person name="Fujisawa M."/>
            <person name="Namiki N."/>
            <person name="Mizuno H."/>
            <person name="Yamamoto K."/>
            <person name="Antonio B.A."/>
            <person name="Baba T."/>
            <person name="Sakata K."/>
            <person name="Nagamura Y."/>
            <person name="Aoki H."/>
            <person name="Arikawa K."/>
            <person name="Arita K."/>
            <person name="Bito T."/>
            <person name="Chiden Y."/>
            <person name="Fujitsuka N."/>
            <person name="Fukunaka R."/>
            <person name="Hamada M."/>
            <person name="Harada C."/>
            <person name="Hayashi A."/>
            <person name="Hijishita S."/>
            <person name="Honda M."/>
            <person name="Hosokawa S."/>
            <person name="Ichikawa Y."/>
            <person name="Idonuma A."/>
            <person name="Iijima M."/>
            <person name="Ikeda M."/>
            <person name="Ikeno M."/>
            <person name="Ito K."/>
            <person name="Ito S."/>
            <person name="Ito T."/>
            <person name="Ito Y."/>
            <person name="Ito Y."/>
            <person name="Iwabuchi A."/>
            <person name="Kamiya K."/>
            <person name="Karasawa W."/>
            <person name="Kurita K."/>
            <person name="Katagiri S."/>
            <person name="Kikuta A."/>
            <person name="Kobayashi H."/>
            <person name="Kobayashi N."/>
            <person name="Machita K."/>
            <person name="Maehara T."/>
            <person name="Masukawa M."/>
            <person name="Mizubayashi T."/>
            <person name="Mukai Y."/>
            <person name="Nagasaki H."/>
            <person name="Nagata Y."/>
            <person name="Naito S."/>
            <person name="Nakashima M."/>
            <person name="Nakama Y."/>
            <person name="Nakamichi Y."/>
            <person name="Nakamura M."/>
            <person name="Meguro A."/>
            <person name="Negishi M."/>
            <person name="Ohta I."/>
            <person name="Ohta T."/>
            <person name="Okamoto M."/>
            <person name="Ono N."/>
            <person name="Saji S."/>
            <person name="Sakaguchi M."/>
            <person name="Sakai K."/>
            <person name="Shibata M."/>
            <person name="Shimokawa T."/>
            <person name="Song J."/>
            <person name="Takazaki Y."/>
            <person name="Terasawa K."/>
            <person name="Tsugane M."/>
            <person name="Tsuji K."/>
            <person name="Ueda S."/>
            <person name="Waki K."/>
            <person name="Yamagata H."/>
            <person name="Yamamoto M."/>
            <person name="Yamamoto S."/>
            <person name="Yamane H."/>
            <person name="Yoshiki S."/>
            <person name="Yoshihara R."/>
            <person name="Yukawa K."/>
            <person name="Zhong H."/>
            <person name="Yano M."/>
            <person name="Yuan Q."/>
            <person name="Ouyang S."/>
            <person name="Liu J."/>
            <person name="Jones K.M."/>
            <person name="Gansberger K."/>
            <person name="Moffat K."/>
            <person name="Hill J."/>
            <person name="Bera J."/>
            <person name="Fadrosh D."/>
            <person name="Jin S."/>
            <person name="Johri S."/>
            <person name="Kim M."/>
            <person name="Overton L."/>
            <person name="Reardon M."/>
            <person name="Tsitrin T."/>
            <person name="Vuong H."/>
            <person name="Weaver B."/>
            <person name="Ciecko A."/>
            <person name="Tallon L."/>
            <person name="Jackson J."/>
            <person name="Pai G."/>
            <person name="Aken S.V."/>
            <person name="Utterback T."/>
            <person name="Reidmuller S."/>
            <person name="Feldblyum T."/>
            <person name="Hsiao J."/>
            <person name="Zismann V."/>
            <person name="Iobst S."/>
            <person name="de Vazeille A.R."/>
            <person name="Buell C.R."/>
            <person name="Ying K."/>
            <person name="Li Y."/>
            <person name="Lu T."/>
            <person name="Huang Y."/>
            <person name="Zhao Q."/>
            <person name="Feng Q."/>
            <person name="Zhang L."/>
            <person name="Zhu J."/>
            <person name="Weng Q."/>
            <person name="Mu J."/>
            <person name="Lu Y."/>
            <person name="Fan D."/>
            <person name="Liu Y."/>
            <person name="Guan J."/>
            <person name="Zhang Y."/>
            <person name="Yu S."/>
            <person name="Liu X."/>
            <person name="Zhang Y."/>
            <person name="Hong G."/>
            <person name="Han B."/>
            <person name="Choisne N."/>
            <person name="Demange N."/>
            <person name="Orjeda G."/>
            <person name="Samain S."/>
            <person name="Cattolico L."/>
            <person name="Pelletier E."/>
            <person name="Couloux A."/>
            <person name="Segurens B."/>
            <person name="Wincker P."/>
            <person name="D'Hont A."/>
            <person name="Scarpelli C."/>
            <person name="Weissenbach J."/>
            <person name="Salanoubat M."/>
            <person name="Quetier F."/>
            <person name="Yu Y."/>
            <person name="Kim H.R."/>
            <person name="Rambo T."/>
            <person name="Currie J."/>
            <person name="Collura K."/>
            <person name="Luo M."/>
            <person name="Yang T."/>
            <person name="Ammiraju J.S.S."/>
            <person name="Engler F."/>
            <person name="Soderlund C."/>
            <person name="Wing R.A."/>
            <person name="Palmer L.E."/>
            <person name="de la Bastide M."/>
            <person name="Spiegel L."/>
            <person name="Nascimento L."/>
            <person name="Zutavern T."/>
            <person name="O'Shaughnessy A."/>
            <person name="Dike S."/>
            <person name="Dedhia N."/>
            <person name="Preston R."/>
            <person name="Balija V."/>
            <person name="McCombie W.R."/>
            <person name="Chow T."/>
            <person name="Chen H."/>
            <person name="Chung M."/>
            <person name="Chen C."/>
            <person name="Shaw J."/>
            <person name="Wu H."/>
            <person name="Hsiao K."/>
            <person name="Chao Y."/>
            <person name="Chu M."/>
            <person name="Cheng C."/>
            <person name="Hour A."/>
            <person name="Lee P."/>
            <person name="Lin S."/>
            <person name="Lin Y."/>
            <person name="Liou J."/>
            <person name="Liu S."/>
            <person name="Hsing Y."/>
            <person name="Raghuvanshi S."/>
            <person name="Mohanty A."/>
            <person name="Bharti A.K."/>
            <person name="Gaur A."/>
            <person name="Gupta V."/>
            <person name="Kumar D."/>
            <person name="Ravi V."/>
            <person name="Vij S."/>
            <person name="Kapur A."/>
            <person name="Khurana P."/>
            <person name="Khurana P."/>
            <person name="Khurana J.P."/>
            <person name="Tyagi A.K."/>
            <person name="Gaikwad K."/>
            <person name="Singh A."/>
            <person name="Dalal V."/>
            <person name="Srivastava S."/>
            <person name="Dixit A."/>
            <person name="Pal A.K."/>
            <person name="Ghazi I.A."/>
            <person name="Yadav M."/>
            <person name="Pandit A."/>
            <person name="Bhargava A."/>
            <person name="Sureshbabu K."/>
            <person name="Batra K."/>
            <person name="Sharma T.R."/>
            <person name="Mohapatra T."/>
            <person name="Singh N.K."/>
            <person name="Messing J."/>
            <person name="Nelson A.B."/>
            <person name="Fuks G."/>
            <person name="Kavchok S."/>
            <person name="Keizer G."/>
            <person name="Linton E."/>
            <person name="Llaca V."/>
            <person name="Song R."/>
            <person name="Tanyolac B."/>
            <person name="Young S."/>
            <person name="Ho-Il K."/>
            <person name="Hahn J.H."/>
            <person name="Sangsakoo G."/>
            <person name="Vanavichit A."/>
            <person name="de Mattos Luiz.A.T."/>
            <person name="Zimmer P.D."/>
            <person name="Malone G."/>
            <person name="Dellagostin O."/>
            <person name="de Oliveira A.C."/>
            <person name="Bevan M."/>
            <person name="Bancroft I."/>
            <person name="Minx P."/>
            <person name="Cordum H."/>
            <person name="Wilson R."/>
            <person name="Cheng Z."/>
            <person name="Jin W."/>
            <person name="Jiang J."/>
            <person name="Leong S.A."/>
            <person name="Iwama H."/>
            <person name="Gojobori T."/>
            <person name="Itoh T."/>
            <person name="Niimura Y."/>
            <person name="Fujii Y."/>
            <person name="Habara T."/>
            <person name="Sakai H."/>
            <person name="Sato Y."/>
            <person name="Wilson G."/>
            <person name="Kumar K."/>
            <person name="McCouch S."/>
            <person name="Juretic N."/>
            <person name="Hoen D."/>
            <person name="Wright S."/>
            <person name="Bruskiewich R."/>
            <person name="Bureau T."/>
            <person name="Miyao A."/>
            <person name="Hirochika H."/>
            <person name="Nishikawa T."/>
            <person name="Kadowaki K."/>
            <person name="Sugiura M."/>
            <person name="Burr B."/>
            <person name="Sasaki T."/>
        </authorList>
    </citation>
    <scope>NUCLEOTIDE SEQUENCE [LARGE SCALE GENOMIC DNA]</scope>
    <source>
        <strain evidence="3">cv. Nipponbare</strain>
    </source>
</reference>
<dbReference type="InParanoid" id="A0A0P0WXN1"/>
<dbReference type="PaxDb" id="39947-A0A0P0WXN1"/>
<feature type="compositionally biased region" description="Gly residues" evidence="1">
    <location>
        <begin position="38"/>
        <end position="51"/>
    </location>
</feature>
<gene>
    <name evidence="2" type="ordered locus">Os06g0525101</name>
    <name evidence="2" type="ORF">OSNPB_060525101</name>
</gene>
<reference evidence="2 3" key="3">
    <citation type="journal article" date="2013" name="Rice">
        <title>Improvement of the Oryza sativa Nipponbare reference genome using next generation sequence and optical map data.</title>
        <authorList>
            <person name="Kawahara Y."/>
            <person name="de la Bastide M."/>
            <person name="Hamilton J.P."/>
            <person name="Kanamori H."/>
            <person name="McCombie W.R."/>
            <person name="Ouyang S."/>
            <person name="Schwartz D.C."/>
            <person name="Tanaka T."/>
            <person name="Wu J."/>
            <person name="Zhou S."/>
            <person name="Childs K.L."/>
            <person name="Davidson R.M."/>
            <person name="Lin H."/>
            <person name="Quesada-Ocampo L."/>
            <person name="Vaillancourt B."/>
            <person name="Sakai H."/>
            <person name="Lee S.S."/>
            <person name="Kim J."/>
            <person name="Numa H."/>
            <person name="Itoh T."/>
            <person name="Buell C.R."/>
            <person name="Matsumoto T."/>
        </authorList>
    </citation>
    <scope>NUCLEOTIDE SEQUENCE [LARGE SCALE GENOMIC DNA]</scope>
    <source>
        <strain evidence="3">cv. Nipponbare</strain>
    </source>
</reference>